<evidence type="ECO:0008006" key="3">
    <source>
        <dbReference type="Google" id="ProtNLM"/>
    </source>
</evidence>
<sequence length="138" mass="14273">MLAGIGLRETNFQTENQIGGGGGRGVFQIDITKHPEVSEAQANDLNFAADWAANYLAQNKATIQQLNPNFTGQDLDHAVAASYNLGPNSFSGDPSKIDIGSTGNNYGGNVLGMMPAFKDPVTGLTPKAGSANGGKDGC</sequence>
<evidence type="ECO:0000313" key="1">
    <source>
        <dbReference type="EMBL" id="OUL67239.1"/>
    </source>
</evidence>
<organism evidence="1 2">
    <name type="scientific">Acetobacter senegalensis</name>
    <dbReference type="NCBI Taxonomy" id="446692"/>
    <lineage>
        <taxon>Bacteria</taxon>
        <taxon>Pseudomonadati</taxon>
        <taxon>Pseudomonadota</taxon>
        <taxon>Alphaproteobacteria</taxon>
        <taxon>Acetobacterales</taxon>
        <taxon>Acetobacteraceae</taxon>
        <taxon>Acetobacter</taxon>
    </lineage>
</organism>
<proteinExistence type="predicted"/>
<gene>
    <name evidence="1" type="ORF">HK16_03400</name>
</gene>
<dbReference type="Gene3D" id="1.10.530.10">
    <property type="match status" value="1"/>
</dbReference>
<dbReference type="RefSeq" id="WP_086896894.1">
    <property type="nucleotide sequence ID" value="NZ_JOOZ01000015.1"/>
</dbReference>
<evidence type="ECO:0000313" key="2">
    <source>
        <dbReference type="Proteomes" id="UP000195072"/>
    </source>
</evidence>
<dbReference type="AlphaFoldDB" id="A0A252ELG3"/>
<protein>
    <recommendedName>
        <fullName evidence="3">Transglycosylase SLT domain-containing protein</fullName>
    </recommendedName>
</protein>
<dbReference type="SUPFAM" id="SSF53955">
    <property type="entry name" value="Lysozyme-like"/>
    <property type="match status" value="1"/>
</dbReference>
<dbReference type="EMBL" id="JOOZ01000015">
    <property type="protein sequence ID" value="OUL67239.1"/>
    <property type="molecule type" value="Genomic_DNA"/>
</dbReference>
<dbReference type="Proteomes" id="UP000195072">
    <property type="component" value="Unassembled WGS sequence"/>
</dbReference>
<comment type="caution">
    <text evidence="1">The sequence shown here is derived from an EMBL/GenBank/DDBJ whole genome shotgun (WGS) entry which is preliminary data.</text>
</comment>
<reference evidence="1 2" key="1">
    <citation type="submission" date="2014-06" db="EMBL/GenBank/DDBJ databases">
        <authorList>
            <person name="Ju J."/>
            <person name="Zhang J."/>
        </authorList>
    </citation>
    <scope>NUCLEOTIDE SEQUENCE [LARGE SCALE GENOMIC DNA]</scope>
    <source>
        <strain evidence="1">DmL_050</strain>
    </source>
</reference>
<accession>A0A252ELG3</accession>
<dbReference type="InterPro" id="IPR023346">
    <property type="entry name" value="Lysozyme-like_dom_sf"/>
</dbReference>
<name>A0A252ELG3_9PROT</name>